<protein>
    <submittedName>
        <fullName evidence="5">Acyl-CoA synthetase</fullName>
    </submittedName>
</protein>
<dbReference type="InterPro" id="IPR045851">
    <property type="entry name" value="AMP-bd_C_sf"/>
</dbReference>
<dbReference type="EMBL" id="QUBQ01000006">
    <property type="protein sequence ID" value="REK71141.1"/>
    <property type="molecule type" value="Genomic_DNA"/>
</dbReference>
<comment type="caution">
    <text evidence="5">The sequence shown here is derived from an EMBL/GenBank/DDBJ whole genome shotgun (WGS) entry which is preliminary data.</text>
</comment>
<dbReference type="SUPFAM" id="SSF56801">
    <property type="entry name" value="Acetyl-CoA synthetase-like"/>
    <property type="match status" value="1"/>
</dbReference>
<evidence type="ECO:0000256" key="2">
    <source>
        <dbReference type="ARBA" id="ARBA00022598"/>
    </source>
</evidence>
<gene>
    <name evidence="5" type="ORF">DX130_22055</name>
</gene>
<dbReference type="GO" id="GO:0006631">
    <property type="term" value="P:fatty acid metabolic process"/>
    <property type="evidence" value="ECO:0007669"/>
    <property type="project" value="TreeGrafter"/>
</dbReference>
<dbReference type="PROSITE" id="PS00455">
    <property type="entry name" value="AMP_BINDING"/>
    <property type="match status" value="1"/>
</dbReference>
<feature type="domain" description="AMP-binding enzyme C-terminal" evidence="4">
    <location>
        <begin position="332"/>
        <end position="405"/>
    </location>
</feature>
<dbReference type="Pfam" id="PF13193">
    <property type="entry name" value="AMP-binding_C"/>
    <property type="match status" value="1"/>
</dbReference>
<dbReference type="OrthoDB" id="9803968at2"/>
<name>A0A371P5A4_9BACL</name>
<dbReference type="GO" id="GO:0031956">
    <property type="term" value="F:medium-chain fatty acid-CoA ligase activity"/>
    <property type="evidence" value="ECO:0007669"/>
    <property type="project" value="TreeGrafter"/>
</dbReference>
<evidence type="ECO:0000259" key="3">
    <source>
        <dbReference type="Pfam" id="PF00501"/>
    </source>
</evidence>
<proteinExistence type="inferred from homology"/>
<dbReference type="AlphaFoldDB" id="A0A371P5A4"/>
<sequence>MFAVNQERISRSVYNQLIDQYERLVYFRQGNGEARRYAVCSSDPLFALSMILFLRERGLSVLPLHGDTPIKTAISMAERAECCGLFYQSAEQYYPLDAAAMRTEEPPSIYQFSSGTTGEPKLIRRSWEEVSQETAAYNERLAACSLEEDTPIVLASITHAYGLISGVLSALERGVEPIVMSGKSPKAIAQCVKATPKHLLYGVPALLQGLGPLFEHGGIKLRGVISSGAPLSPILYERYSQASALLLQQYGCTEAGCASLAVGMESHDDLGTSLGHLSIRAGADPSELIITMGGREIPTGDLGCTFGEGNVRFLGRIDDLINVSGLKVTPSEVEEVICRLEGVSEVVVYRGVHPVNGETVRAQVVASDAVTAGDVREWCLRHLPPYKAPSEVRMTSSIPRMPSGKISRKLLEQEGV</sequence>
<reference evidence="5 6" key="1">
    <citation type="submission" date="2018-08" db="EMBL/GenBank/DDBJ databases">
        <title>Paenibacillus sp. M4BSY-1, whole genome shotgun sequence.</title>
        <authorList>
            <person name="Tuo L."/>
        </authorList>
    </citation>
    <scope>NUCLEOTIDE SEQUENCE [LARGE SCALE GENOMIC DNA]</scope>
    <source>
        <strain evidence="5 6">M4BSY-1</strain>
    </source>
</reference>
<dbReference type="Pfam" id="PF00501">
    <property type="entry name" value="AMP-binding"/>
    <property type="match status" value="1"/>
</dbReference>
<organism evidence="5 6">
    <name type="scientific">Paenibacillus paeoniae</name>
    <dbReference type="NCBI Taxonomy" id="2292705"/>
    <lineage>
        <taxon>Bacteria</taxon>
        <taxon>Bacillati</taxon>
        <taxon>Bacillota</taxon>
        <taxon>Bacilli</taxon>
        <taxon>Bacillales</taxon>
        <taxon>Paenibacillaceae</taxon>
        <taxon>Paenibacillus</taxon>
    </lineage>
</organism>
<dbReference type="RefSeq" id="WP_116049083.1">
    <property type="nucleotide sequence ID" value="NZ_QUBQ01000006.1"/>
</dbReference>
<evidence type="ECO:0000313" key="6">
    <source>
        <dbReference type="Proteomes" id="UP000261905"/>
    </source>
</evidence>
<dbReference type="PANTHER" id="PTHR43201:SF5">
    <property type="entry name" value="MEDIUM-CHAIN ACYL-COA LIGASE ACSF2, MITOCHONDRIAL"/>
    <property type="match status" value="1"/>
</dbReference>
<evidence type="ECO:0000259" key="4">
    <source>
        <dbReference type="Pfam" id="PF13193"/>
    </source>
</evidence>
<evidence type="ECO:0000313" key="5">
    <source>
        <dbReference type="EMBL" id="REK71141.1"/>
    </source>
</evidence>
<keyword evidence="2" id="KW-0436">Ligase</keyword>
<dbReference type="InterPro" id="IPR025110">
    <property type="entry name" value="AMP-bd_C"/>
</dbReference>
<dbReference type="InterPro" id="IPR042099">
    <property type="entry name" value="ANL_N_sf"/>
</dbReference>
<keyword evidence="6" id="KW-1185">Reference proteome</keyword>
<feature type="domain" description="AMP-dependent synthetase/ligase" evidence="3">
    <location>
        <begin position="98"/>
        <end position="268"/>
    </location>
</feature>
<evidence type="ECO:0000256" key="1">
    <source>
        <dbReference type="ARBA" id="ARBA00006432"/>
    </source>
</evidence>
<dbReference type="InterPro" id="IPR000873">
    <property type="entry name" value="AMP-dep_synth/lig_dom"/>
</dbReference>
<dbReference type="CDD" id="cd04433">
    <property type="entry name" value="AFD_class_I"/>
    <property type="match status" value="1"/>
</dbReference>
<accession>A0A371P5A4</accession>
<dbReference type="InterPro" id="IPR020845">
    <property type="entry name" value="AMP-binding_CS"/>
</dbReference>
<comment type="similarity">
    <text evidence="1">Belongs to the ATP-dependent AMP-binding enzyme family.</text>
</comment>
<dbReference type="Gene3D" id="3.40.50.12780">
    <property type="entry name" value="N-terminal domain of ligase-like"/>
    <property type="match status" value="1"/>
</dbReference>
<dbReference type="Proteomes" id="UP000261905">
    <property type="component" value="Unassembled WGS sequence"/>
</dbReference>
<dbReference type="Gene3D" id="3.30.300.30">
    <property type="match status" value="1"/>
</dbReference>
<dbReference type="PANTHER" id="PTHR43201">
    <property type="entry name" value="ACYL-COA SYNTHETASE"/>
    <property type="match status" value="1"/>
</dbReference>